<gene>
    <name evidence="5" type="ORF">BW730_11185</name>
</gene>
<feature type="chain" id="PRO_5012230581" description="IPT/TIG domain-containing protein" evidence="3">
    <location>
        <begin position="21"/>
        <end position="682"/>
    </location>
</feature>
<feature type="signal peptide" evidence="3">
    <location>
        <begin position="1"/>
        <end position="20"/>
    </location>
</feature>
<accession>A0A1Q2CPD2</accession>
<proteinExistence type="predicted"/>
<dbReference type="InterPro" id="IPR002909">
    <property type="entry name" value="IPT_dom"/>
</dbReference>
<protein>
    <recommendedName>
        <fullName evidence="4">IPT/TIG domain-containing protein</fullName>
    </recommendedName>
</protein>
<dbReference type="Gene3D" id="2.60.40.10">
    <property type="entry name" value="Immunoglobulins"/>
    <property type="match status" value="1"/>
</dbReference>
<keyword evidence="6" id="KW-1185">Reference proteome</keyword>
<evidence type="ECO:0000259" key="4">
    <source>
        <dbReference type="Pfam" id="PF01833"/>
    </source>
</evidence>
<dbReference type="InterPro" id="IPR014756">
    <property type="entry name" value="Ig_E-set"/>
</dbReference>
<reference evidence="6" key="1">
    <citation type="submission" date="2017-02" db="EMBL/GenBank/DDBJ databases">
        <title>Tessaracoccus aquaemaris sp. nov., isolated from the intestine of a Korean rockfish, Sebastes schlegelii, in a marine aquaculture pond.</title>
        <authorList>
            <person name="Tak E.J."/>
            <person name="Bae J.-W."/>
        </authorList>
    </citation>
    <scope>NUCLEOTIDE SEQUENCE [LARGE SCALE GENOMIC DNA]</scope>
    <source>
        <strain evidence="6">NSG39</strain>
    </source>
</reference>
<keyword evidence="2" id="KW-1133">Transmembrane helix</keyword>
<feature type="transmembrane region" description="Helical" evidence="2">
    <location>
        <begin position="657"/>
        <end position="675"/>
    </location>
</feature>
<evidence type="ECO:0000313" key="5">
    <source>
        <dbReference type="EMBL" id="AQP47966.1"/>
    </source>
</evidence>
<dbReference type="NCBIfam" id="NF033766">
    <property type="entry name" value="choice_anch_G"/>
    <property type="match status" value="1"/>
</dbReference>
<dbReference type="GO" id="GO:0005975">
    <property type="term" value="P:carbohydrate metabolic process"/>
    <property type="evidence" value="ECO:0007669"/>
    <property type="project" value="UniProtKB-ARBA"/>
</dbReference>
<dbReference type="KEGG" id="tes:BW730_11185"/>
<dbReference type="SUPFAM" id="SSF81296">
    <property type="entry name" value="E set domains"/>
    <property type="match status" value="1"/>
</dbReference>
<sequence>MLVVASALAVSTFFIPTADAAPSDRSEARAALLEADLLSIDLADLITVESGTPSDPAERRATIDAALLDRAVALNLPALSVPLISDGDNEGLLYLGDGAAAGLLKGYAYAPNAATATAASGALTDAGAIDLAAGAGDGGVARLDLTGLTDQLGVDGLTDHLVDRLALELGALASSAHAQTGSAPTSDYLLAGAVLKLHSPAVAALGDELREAGESIETAVNATFGPGGALSQALAALDIAPVNLGLASLDFGSPQVSLTADLSGIFDDLLGSPLVGSNGVVVDLADGTISVDLATLAGGLNDLPANTQLLTTAQIGTILDSVSEVLDDAVTETVSSLVTRLGATQLEVTYTPALSGFLISGALQIKAAGTLAGFAGDGPAPLLTATGEVRVAGAPIALAGLLDLILAPVRATVLPAISPIAAGLLSPDAQLFQPLTTAVVGTLDALSPVLTPLLSRIVEVTVNSQSTASNGAFTVRALQVTLLPEMGAVVLPLAASTVRVAPAVITGIDPDHGPETGGTAITITGVGFTGATGVTIDGKPATDVVVVNDTTVTAVTPPGVVGPREVIVVLPGEDSAPGDFTYEPVVTPSPTATPSASGSPTASASASATPSQTASPTTHPSGSPSPGTGPSSGASGTPTQKPGGGVRPGVPSTGADGAAPVAAIALLAAAVGFALRRSRRIH</sequence>
<dbReference type="CDD" id="cd00102">
    <property type="entry name" value="IPT"/>
    <property type="match status" value="1"/>
</dbReference>
<dbReference type="Pfam" id="PF01833">
    <property type="entry name" value="TIG"/>
    <property type="match status" value="1"/>
</dbReference>
<organism evidence="5 6">
    <name type="scientific">Tessaracoccus aquimaris</name>
    <dbReference type="NCBI Taxonomy" id="1332264"/>
    <lineage>
        <taxon>Bacteria</taxon>
        <taxon>Bacillati</taxon>
        <taxon>Actinomycetota</taxon>
        <taxon>Actinomycetes</taxon>
        <taxon>Propionibacteriales</taxon>
        <taxon>Propionibacteriaceae</taxon>
        <taxon>Tessaracoccus</taxon>
    </lineage>
</organism>
<keyword evidence="3" id="KW-0732">Signal</keyword>
<evidence type="ECO:0000256" key="2">
    <source>
        <dbReference type="SAM" id="Phobius"/>
    </source>
</evidence>
<name>A0A1Q2CPD2_9ACTN</name>
<feature type="compositionally biased region" description="Low complexity" evidence="1">
    <location>
        <begin position="588"/>
        <end position="639"/>
    </location>
</feature>
<dbReference type="InterPro" id="IPR047900">
    <property type="entry name" value="Choice_anch_G"/>
</dbReference>
<evidence type="ECO:0000256" key="1">
    <source>
        <dbReference type="SAM" id="MobiDB-lite"/>
    </source>
</evidence>
<evidence type="ECO:0000313" key="6">
    <source>
        <dbReference type="Proteomes" id="UP000188145"/>
    </source>
</evidence>
<dbReference type="EMBL" id="CP019606">
    <property type="protein sequence ID" value="AQP47966.1"/>
    <property type="molecule type" value="Genomic_DNA"/>
</dbReference>
<keyword evidence="2" id="KW-0812">Transmembrane</keyword>
<feature type="domain" description="IPT/TIG" evidence="4">
    <location>
        <begin position="504"/>
        <end position="582"/>
    </location>
</feature>
<dbReference type="AlphaFoldDB" id="A0A1Q2CPD2"/>
<dbReference type="InterPro" id="IPR013783">
    <property type="entry name" value="Ig-like_fold"/>
</dbReference>
<evidence type="ECO:0000256" key="3">
    <source>
        <dbReference type="SAM" id="SignalP"/>
    </source>
</evidence>
<feature type="region of interest" description="Disordered" evidence="1">
    <location>
        <begin position="572"/>
        <end position="654"/>
    </location>
</feature>
<dbReference type="STRING" id="1332264.BW730_11185"/>
<dbReference type="Proteomes" id="UP000188145">
    <property type="component" value="Chromosome"/>
</dbReference>
<keyword evidence="2" id="KW-0472">Membrane</keyword>